<dbReference type="EMBL" id="PKOZ01000004">
    <property type="protein sequence ID" value="PQD95350.1"/>
    <property type="molecule type" value="Genomic_DNA"/>
</dbReference>
<feature type="transmembrane region" description="Helical" evidence="1">
    <location>
        <begin position="194"/>
        <end position="212"/>
    </location>
</feature>
<evidence type="ECO:0000313" key="3">
    <source>
        <dbReference type="Proteomes" id="UP000239663"/>
    </source>
</evidence>
<accession>A0A2S7N020</accession>
<evidence type="ECO:0008006" key="4">
    <source>
        <dbReference type="Google" id="ProtNLM"/>
    </source>
</evidence>
<keyword evidence="3" id="KW-1185">Reference proteome</keyword>
<dbReference type="RefSeq" id="WP_104849105.1">
    <property type="nucleotide sequence ID" value="NZ_PKOZ01000004.1"/>
</dbReference>
<organism evidence="2 3">
    <name type="scientific">Pradoshia eiseniae</name>
    <dbReference type="NCBI Taxonomy" id="2064768"/>
    <lineage>
        <taxon>Bacteria</taxon>
        <taxon>Bacillati</taxon>
        <taxon>Bacillota</taxon>
        <taxon>Bacilli</taxon>
        <taxon>Bacillales</taxon>
        <taxon>Bacillaceae</taxon>
        <taxon>Pradoshia</taxon>
    </lineage>
</organism>
<feature type="transmembrane region" description="Helical" evidence="1">
    <location>
        <begin position="68"/>
        <end position="88"/>
    </location>
</feature>
<feature type="transmembrane region" description="Helical" evidence="1">
    <location>
        <begin position="35"/>
        <end position="56"/>
    </location>
</feature>
<dbReference type="Proteomes" id="UP000239663">
    <property type="component" value="Unassembled WGS sequence"/>
</dbReference>
<keyword evidence="1" id="KW-0472">Membrane</keyword>
<dbReference type="OrthoDB" id="4331374at2"/>
<reference evidence="2 3" key="1">
    <citation type="submission" date="2017-12" db="EMBL/GenBank/DDBJ databases">
        <title>Taxonomic description and draft genome of Pradoshia cofamensis Gen. nov., sp. nov., a thermotolerant bacillale isolated from anterior gut of earthworm Eisenia fetida.</title>
        <authorList>
            <person name="Saha T."/>
            <person name="Chakraborty R."/>
        </authorList>
    </citation>
    <scope>NUCLEOTIDE SEQUENCE [LARGE SCALE GENOMIC DNA]</scope>
    <source>
        <strain evidence="2 3">EAG3</strain>
    </source>
</reference>
<protein>
    <recommendedName>
        <fullName evidence="4">Phospholipid phosphatase</fullName>
    </recommendedName>
</protein>
<evidence type="ECO:0000256" key="1">
    <source>
        <dbReference type="SAM" id="Phobius"/>
    </source>
</evidence>
<gene>
    <name evidence="2" type="ORF">CYL18_08655</name>
</gene>
<feature type="transmembrane region" description="Helical" evidence="1">
    <location>
        <begin position="170"/>
        <end position="188"/>
    </location>
</feature>
<sequence>MDIWLYLMYALAYLALFIIMVRSMKRNGIASLSNVLILVILPLIYDNTILGVGSWIGEGQTLEVLNTARYWMHAIFTPLLIVFSLGILRRARVNWANTSAALWITVVYAFAAFMVELVTVLLNLSLEAEVKYGVLSYASTNSPSGPPIMILMVTLALLVSSIILWKRTGWFWMFIGVALMLVGSMVDIPVESAAITNAFELILLTSLVMTKLHQDRN</sequence>
<proteinExistence type="predicted"/>
<feature type="transmembrane region" description="Helical" evidence="1">
    <location>
        <begin position="146"/>
        <end position="165"/>
    </location>
</feature>
<feature type="transmembrane region" description="Helical" evidence="1">
    <location>
        <begin position="100"/>
        <end position="126"/>
    </location>
</feature>
<comment type="caution">
    <text evidence="2">The sequence shown here is derived from an EMBL/GenBank/DDBJ whole genome shotgun (WGS) entry which is preliminary data.</text>
</comment>
<feature type="transmembrane region" description="Helical" evidence="1">
    <location>
        <begin position="6"/>
        <end position="23"/>
    </location>
</feature>
<keyword evidence="1" id="KW-1133">Transmembrane helix</keyword>
<keyword evidence="1" id="KW-0812">Transmembrane</keyword>
<evidence type="ECO:0000313" key="2">
    <source>
        <dbReference type="EMBL" id="PQD95350.1"/>
    </source>
</evidence>
<name>A0A2S7N020_9BACI</name>
<dbReference type="AlphaFoldDB" id="A0A2S7N020"/>